<evidence type="ECO:0000256" key="1">
    <source>
        <dbReference type="SAM" id="SignalP"/>
    </source>
</evidence>
<protein>
    <recommendedName>
        <fullName evidence="4">DUF5017 domain-containing protein</fullName>
    </recommendedName>
</protein>
<accession>A0A4V3GLV3</accession>
<keyword evidence="3" id="KW-1185">Reference proteome</keyword>
<evidence type="ECO:0000313" key="2">
    <source>
        <dbReference type="EMBL" id="TDX00963.1"/>
    </source>
</evidence>
<keyword evidence="1" id="KW-0732">Signal</keyword>
<proteinExistence type="predicted"/>
<organism evidence="2 3">
    <name type="scientific">Dinghuibacter silviterrae</name>
    <dbReference type="NCBI Taxonomy" id="1539049"/>
    <lineage>
        <taxon>Bacteria</taxon>
        <taxon>Pseudomonadati</taxon>
        <taxon>Bacteroidota</taxon>
        <taxon>Chitinophagia</taxon>
        <taxon>Chitinophagales</taxon>
        <taxon>Chitinophagaceae</taxon>
        <taxon>Dinghuibacter</taxon>
    </lineage>
</organism>
<dbReference type="PROSITE" id="PS51257">
    <property type="entry name" value="PROKAR_LIPOPROTEIN"/>
    <property type="match status" value="1"/>
</dbReference>
<dbReference type="RefSeq" id="WP_133993111.1">
    <property type="nucleotide sequence ID" value="NZ_SODV01000001.1"/>
</dbReference>
<sequence length="172" mass="18697">MTAVKHSYLYGILLFALFSCSKSSNNTPAPVLGTASFDVNGQVFNLTGGYDTVSEEIIAKGLWPGTQDTALLQIVVANYNNPFTNINGLWTDTSSVLLVYGNLDRWGTKDETYLDNYMSKTYTTPPNPLVVDITSSDESTVKGTFSGTWYKGGGNGPDSITMTNGNFYLKVQ</sequence>
<evidence type="ECO:0000313" key="3">
    <source>
        <dbReference type="Proteomes" id="UP000294498"/>
    </source>
</evidence>
<feature type="signal peptide" evidence="1">
    <location>
        <begin position="1"/>
        <end position="21"/>
    </location>
</feature>
<evidence type="ECO:0008006" key="4">
    <source>
        <dbReference type="Google" id="ProtNLM"/>
    </source>
</evidence>
<gene>
    <name evidence="2" type="ORF">EDB95_1994</name>
</gene>
<name>A0A4V3GLV3_9BACT</name>
<dbReference type="EMBL" id="SODV01000001">
    <property type="protein sequence ID" value="TDX00963.1"/>
    <property type="molecule type" value="Genomic_DNA"/>
</dbReference>
<feature type="chain" id="PRO_5020889090" description="DUF5017 domain-containing protein" evidence="1">
    <location>
        <begin position="22"/>
        <end position="172"/>
    </location>
</feature>
<comment type="caution">
    <text evidence="2">The sequence shown here is derived from an EMBL/GenBank/DDBJ whole genome shotgun (WGS) entry which is preliminary data.</text>
</comment>
<reference evidence="2 3" key="1">
    <citation type="submission" date="2019-03" db="EMBL/GenBank/DDBJ databases">
        <title>Genomic Encyclopedia of Type Strains, Phase IV (KMG-IV): sequencing the most valuable type-strain genomes for metagenomic binning, comparative biology and taxonomic classification.</title>
        <authorList>
            <person name="Goeker M."/>
        </authorList>
    </citation>
    <scope>NUCLEOTIDE SEQUENCE [LARGE SCALE GENOMIC DNA]</scope>
    <source>
        <strain evidence="2 3">DSM 100059</strain>
    </source>
</reference>
<dbReference type="AlphaFoldDB" id="A0A4V3GLV3"/>
<dbReference type="Proteomes" id="UP000294498">
    <property type="component" value="Unassembled WGS sequence"/>
</dbReference>